<dbReference type="PANTHER" id="PTHR31343">
    <property type="entry name" value="T15D22.8"/>
    <property type="match status" value="1"/>
</dbReference>
<dbReference type="PANTHER" id="PTHR31343:SF5">
    <property type="entry name" value="DUF789 FAMILY PROTEIN"/>
    <property type="match status" value="1"/>
</dbReference>
<organism evidence="2 4">
    <name type="scientific">Carya illinoinensis</name>
    <name type="common">Pecan</name>
    <dbReference type="NCBI Taxonomy" id="32201"/>
    <lineage>
        <taxon>Eukaryota</taxon>
        <taxon>Viridiplantae</taxon>
        <taxon>Streptophyta</taxon>
        <taxon>Embryophyta</taxon>
        <taxon>Tracheophyta</taxon>
        <taxon>Spermatophyta</taxon>
        <taxon>Magnoliopsida</taxon>
        <taxon>eudicotyledons</taxon>
        <taxon>Gunneridae</taxon>
        <taxon>Pentapetalae</taxon>
        <taxon>rosids</taxon>
        <taxon>fabids</taxon>
        <taxon>Fagales</taxon>
        <taxon>Juglandaceae</taxon>
        <taxon>Carya</taxon>
    </lineage>
</organism>
<dbReference type="Proteomes" id="UP000811246">
    <property type="component" value="Chromosome 15"/>
</dbReference>
<reference evidence="3" key="2">
    <citation type="submission" date="2021-01" db="EMBL/GenBank/DDBJ databases">
        <authorList>
            <person name="Lovell J.T."/>
            <person name="Bentley N."/>
            <person name="Bhattarai G."/>
            <person name="Jenkins J.W."/>
            <person name="Sreedasyam A."/>
            <person name="Alarcon Y."/>
            <person name="Bock C."/>
            <person name="Boston L."/>
            <person name="Carlson J."/>
            <person name="Cervantes K."/>
            <person name="Clermont K."/>
            <person name="Krom N."/>
            <person name="Kubenka K."/>
            <person name="Mamidi S."/>
            <person name="Mattison C."/>
            <person name="Monteros M."/>
            <person name="Pisani C."/>
            <person name="Plott C."/>
            <person name="Rajasekar S."/>
            <person name="Rhein H.S."/>
            <person name="Rohla C."/>
            <person name="Song M."/>
            <person name="Hilaire R.S."/>
            <person name="Shu S."/>
            <person name="Wells L."/>
            <person name="Wang X."/>
            <person name="Webber J."/>
            <person name="Heerema R.J."/>
            <person name="Klein P."/>
            <person name="Conner P."/>
            <person name="Grauke L."/>
            <person name="Grimwood J."/>
            <person name="Schmutz J."/>
            <person name="Randall J.J."/>
        </authorList>
    </citation>
    <scope>NUCLEOTIDE SEQUENCE</scope>
    <source>
        <tissue evidence="3">Leaf</tissue>
    </source>
</reference>
<evidence type="ECO:0000313" key="4">
    <source>
        <dbReference type="Proteomes" id="UP000811609"/>
    </source>
</evidence>
<gene>
    <name evidence="2" type="ORF">CIPAW_15G133900</name>
    <name evidence="3" type="ORF">I3842_15G118800</name>
</gene>
<evidence type="ECO:0000256" key="1">
    <source>
        <dbReference type="SAM" id="MobiDB-lite"/>
    </source>
</evidence>
<evidence type="ECO:0000313" key="2">
    <source>
        <dbReference type="EMBL" id="KAG6627510.1"/>
    </source>
</evidence>
<dbReference type="Proteomes" id="UP000811609">
    <property type="component" value="Chromosome 15"/>
</dbReference>
<feature type="region of interest" description="Disordered" evidence="1">
    <location>
        <begin position="1"/>
        <end position="65"/>
    </location>
</feature>
<dbReference type="AlphaFoldDB" id="A0A8T1NEU9"/>
<dbReference type="EMBL" id="CM031823">
    <property type="protein sequence ID" value="KAG6627510.1"/>
    <property type="molecule type" value="Genomic_DNA"/>
</dbReference>
<sequence length="164" mass="18582">MEMMGTGLRFGPLRGENRFYVPSKGRKNQNQQKQARRGKKGDETERLDSSPTSKGPPYSLTKPLELPLKPASNLDRFLESTTPLVPAQYFSKTTMRGLRTCDVEFQPYFMLNDLWETFKERSAYGVGVPFVLNEGDSVVQYYVPYLSGIQLYVEPATGSNAKPR</sequence>
<dbReference type="Pfam" id="PF05623">
    <property type="entry name" value="DUF789"/>
    <property type="match status" value="1"/>
</dbReference>
<reference evidence="2" key="1">
    <citation type="submission" date="2020-12" db="EMBL/GenBank/DDBJ databases">
        <title>WGS assembly of Carya illinoinensis cv. Pawnee.</title>
        <authorList>
            <person name="Platts A."/>
            <person name="Shu S."/>
            <person name="Wright S."/>
            <person name="Barry K."/>
            <person name="Edger P."/>
            <person name="Pires J.C."/>
            <person name="Schmutz J."/>
        </authorList>
    </citation>
    <scope>NUCLEOTIDE SEQUENCE</scope>
    <source>
        <tissue evidence="2">Leaf</tissue>
    </source>
</reference>
<dbReference type="EMBL" id="CM031839">
    <property type="protein sequence ID" value="KAG6675736.1"/>
    <property type="molecule type" value="Genomic_DNA"/>
</dbReference>
<evidence type="ECO:0000313" key="3">
    <source>
        <dbReference type="EMBL" id="KAG6675736.1"/>
    </source>
</evidence>
<name>A0A8T1NEU9_CARIL</name>
<dbReference type="InterPro" id="IPR008507">
    <property type="entry name" value="DUF789"/>
</dbReference>
<protein>
    <submittedName>
        <fullName evidence="2">Uncharacterized protein</fullName>
    </submittedName>
</protein>
<accession>A0A8T1NEU9</accession>
<comment type="caution">
    <text evidence="2">The sequence shown here is derived from an EMBL/GenBank/DDBJ whole genome shotgun (WGS) entry which is preliminary data.</text>
</comment>
<keyword evidence="4" id="KW-1185">Reference proteome</keyword>
<proteinExistence type="predicted"/>